<evidence type="ECO:0000256" key="1">
    <source>
        <dbReference type="ARBA" id="ARBA00004496"/>
    </source>
</evidence>
<dbReference type="InterPro" id="IPR000863">
    <property type="entry name" value="Sulfotransferase_dom"/>
</dbReference>
<comment type="similarity">
    <text evidence="2 5">Belongs to the sulfotransferase 1 family.</text>
</comment>
<dbReference type="Proteomes" id="UP000694545">
    <property type="component" value="Unplaced"/>
</dbReference>
<proteinExistence type="inferred from homology"/>
<dbReference type="AlphaFoldDB" id="A0A8D2KTK6"/>
<dbReference type="FunFam" id="3.40.50.300:FF:000433">
    <property type="entry name" value="Estrogen sulfotransferase"/>
    <property type="match status" value="1"/>
</dbReference>
<protein>
    <recommendedName>
        <fullName evidence="5">Sulfotransferase</fullName>
        <ecNumber evidence="5">2.8.2.-</ecNumber>
    </recommendedName>
</protein>
<feature type="domain" description="Sulfotransferase" evidence="6">
    <location>
        <begin position="38"/>
        <end position="277"/>
    </location>
</feature>
<name>A0A8D2KTK6_VARKO</name>
<evidence type="ECO:0000256" key="3">
    <source>
        <dbReference type="ARBA" id="ARBA00022490"/>
    </source>
</evidence>
<evidence type="ECO:0000256" key="4">
    <source>
        <dbReference type="ARBA" id="ARBA00022679"/>
    </source>
</evidence>
<keyword evidence="3" id="KW-0963">Cytoplasm</keyword>
<dbReference type="EC" id="2.8.2.-" evidence="5"/>
<dbReference type="GO" id="GO:0005737">
    <property type="term" value="C:cytoplasm"/>
    <property type="evidence" value="ECO:0007669"/>
    <property type="project" value="UniProtKB-SubCell"/>
</dbReference>
<keyword evidence="8" id="KW-1185">Reference proteome</keyword>
<keyword evidence="4 5" id="KW-0808">Transferase</keyword>
<dbReference type="Ensembl" id="ENSVKKT00000007326.1">
    <property type="protein sequence ID" value="ENSVKKP00000007139.1"/>
    <property type="gene ID" value="ENSVKKG00000005143.1"/>
</dbReference>
<dbReference type="GO" id="GO:0008146">
    <property type="term" value="F:sulfotransferase activity"/>
    <property type="evidence" value="ECO:0007669"/>
    <property type="project" value="InterPro"/>
</dbReference>
<dbReference type="Pfam" id="PF00685">
    <property type="entry name" value="Sulfotransfer_1"/>
    <property type="match status" value="1"/>
</dbReference>
<gene>
    <name evidence="7" type="primary">LOC123021327</name>
</gene>
<dbReference type="PANTHER" id="PTHR11783">
    <property type="entry name" value="SULFOTRANSFERASE SULT"/>
    <property type="match status" value="1"/>
</dbReference>
<reference evidence="7" key="1">
    <citation type="submission" date="2025-08" db="UniProtKB">
        <authorList>
            <consortium name="Ensembl"/>
        </authorList>
    </citation>
    <scope>IDENTIFICATION</scope>
</reference>
<evidence type="ECO:0000256" key="2">
    <source>
        <dbReference type="ARBA" id="ARBA00005771"/>
    </source>
</evidence>
<evidence type="ECO:0000313" key="7">
    <source>
        <dbReference type="Ensembl" id="ENSVKKP00000007139.1"/>
    </source>
</evidence>
<organism evidence="7 8">
    <name type="scientific">Varanus komodoensis</name>
    <name type="common">Komodo dragon</name>
    <dbReference type="NCBI Taxonomy" id="61221"/>
    <lineage>
        <taxon>Eukaryota</taxon>
        <taxon>Metazoa</taxon>
        <taxon>Chordata</taxon>
        <taxon>Craniata</taxon>
        <taxon>Vertebrata</taxon>
        <taxon>Euteleostomi</taxon>
        <taxon>Lepidosauria</taxon>
        <taxon>Squamata</taxon>
        <taxon>Bifurcata</taxon>
        <taxon>Unidentata</taxon>
        <taxon>Episquamata</taxon>
        <taxon>Toxicofera</taxon>
        <taxon>Anguimorpha</taxon>
        <taxon>Paleoanguimorpha</taxon>
        <taxon>Varanoidea</taxon>
        <taxon>Varanidae</taxon>
        <taxon>Varanus</taxon>
    </lineage>
</organism>
<comment type="subcellular location">
    <subcellularLocation>
        <location evidence="1">Cytoplasm</location>
    </subcellularLocation>
</comment>
<evidence type="ECO:0000259" key="6">
    <source>
        <dbReference type="Pfam" id="PF00685"/>
    </source>
</evidence>
<evidence type="ECO:0000256" key="5">
    <source>
        <dbReference type="RuleBase" id="RU361155"/>
    </source>
</evidence>
<reference evidence="7" key="2">
    <citation type="submission" date="2025-09" db="UniProtKB">
        <authorList>
            <consortium name="Ensembl"/>
        </authorList>
    </citation>
    <scope>IDENTIFICATION</scope>
</reference>
<evidence type="ECO:0000313" key="8">
    <source>
        <dbReference type="Proteomes" id="UP000694545"/>
    </source>
</evidence>
<sequence>MAAMETPSFLFNFKGCYFASDFITPEYLETIEDFEVRDSDIFVVTYPKSGTVWIRNIMLLIMYEGQRNGTENYTNQVLAIDYNITNKDFTQLPSPRIITAHLPYDLVPKGLKNKKGKVIYVYRNPKDAMVSLFYYFKELGLPEDLEHLMQRFFTGKVLSNSIFDHVKGWYTHKDNLNILIISYEEMIKDLRGVVLKICDFLGKQLSSQEVDKVAKMASFKYMKTDTRGNCEAEIGQLFKKEKVNHLRKGTIGDWKNVMTVSQSERFDKVFQEKMKDVPLKFIWDIKEIQDHD</sequence>
<accession>A0A8D2KTK6</accession>
<dbReference type="SUPFAM" id="SSF52540">
    <property type="entry name" value="P-loop containing nucleoside triphosphate hydrolases"/>
    <property type="match status" value="1"/>
</dbReference>
<dbReference type="InterPro" id="IPR027417">
    <property type="entry name" value="P-loop_NTPase"/>
</dbReference>
<dbReference type="Gene3D" id="3.40.50.300">
    <property type="entry name" value="P-loop containing nucleotide triphosphate hydrolases"/>
    <property type="match status" value="1"/>
</dbReference>